<dbReference type="AlphaFoldDB" id="A0AA46AJP4"/>
<evidence type="ECO:0000313" key="9">
    <source>
        <dbReference type="Proteomes" id="UP001158066"/>
    </source>
</evidence>
<dbReference type="Proteomes" id="UP001158066">
    <property type="component" value="Unassembled WGS sequence"/>
</dbReference>
<evidence type="ECO:0000256" key="6">
    <source>
        <dbReference type="SAM" id="MobiDB-lite"/>
    </source>
</evidence>
<dbReference type="RefSeq" id="WP_283409782.1">
    <property type="nucleotide sequence ID" value="NZ_FXUF01000009.1"/>
</dbReference>
<dbReference type="InterPro" id="IPR003953">
    <property type="entry name" value="FAD-dep_OxRdtase_2_FAD-bd"/>
</dbReference>
<feature type="signal peptide" evidence="5">
    <location>
        <begin position="1"/>
        <end position="31"/>
    </location>
</feature>
<dbReference type="PANTHER" id="PTHR43400:SF7">
    <property type="entry name" value="FAD-DEPENDENT OXIDOREDUCTASE 2 FAD BINDING DOMAIN-CONTAINING PROTEIN"/>
    <property type="match status" value="1"/>
</dbReference>
<dbReference type="SUPFAM" id="SSF56425">
    <property type="entry name" value="Succinate dehydrogenase/fumarate reductase flavoprotein, catalytic domain"/>
    <property type="match status" value="1"/>
</dbReference>
<dbReference type="FunFam" id="3.90.700.10:FF:000007">
    <property type="entry name" value="NADH-dependent fumarate reductase"/>
    <property type="match status" value="1"/>
</dbReference>
<dbReference type="Gene3D" id="3.50.50.60">
    <property type="entry name" value="FAD/NAD(P)-binding domain"/>
    <property type="match status" value="1"/>
</dbReference>
<feature type="region of interest" description="Disordered" evidence="6">
    <location>
        <begin position="26"/>
        <end position="50"/>
    </location>
</feature>
<comment type="similarity">
    <text evidence="5">Belongs to the FAD-dependent oxidoreductase 2 family. FRD/SDH subfamily.</text>
</comment>
<dbReference type="PANTHER" id="PTHR43400">
    <property type="entry name" value="FUMARATE REDUCTASE"/>
    <property type="match status" value="1"/>
</dbReference>
<evidence type="ECO:0000256" key="5">
    <source>
        <dbReference type="RuleBase" id="RU366062"/>
    </source>
</evidence>
<dbReference type="InterPro" id="IPR010960">
    <property type="entry name" value="Flavocytochrome_c"/>
</dbReference>
<reference evidence="8" key="1">
    <citation type="submission" date="2017-05" db="EMBL/GenBank/DDBJ databases">
        <authorList>
            <person name="Varghese N."/>
            <person name="Submissions S."/>
        </authorList>
    </citation>
    <scope>NUCLEOTIDE SEQUENCE</scope>
    <source>
        <strain evidence="8">Su22</strain>
    </source>
</reference>
<dbReference type="PROSITE" id="PS51257">
    <property type="entry name" value="PROKAR_LIPOPROTEIN"/>
    <property type="match status" value="1"/>
</dbReference>
<dbReference type="InterPro" id="IPR027477">
    <property type="entry name" value="Succ_DH/fumarate_Rdtase_cat_sf"/>
</dbReference>
<organism evidence="8 9">
    <name type="scientific">Anoxynatronum buryatiense</name>
    <dbReference type="NCBI Taxonomy" id="489973"/>
    <lineage>
        <taxon>Bacteria</taxon>
        <taxon>Bacillati</taxon>
        <taxon>Bacillota</taxon>
        <taxon>Clostridia</taxon>
        <taxon>Eubacteriales</taxon>
        <taxon>Clostridiaceae</taxon>
        <taxon>Anoxynatronum</taxon>
    </lineage>
</organism>
<dbReference type="SUPFAM" id="SSF51905">
    <property type="entry name" value="FAD/NAD(P)-binding domain"/>
    <property type="match status" value="1"/>
</dbReference>
<feature type="compositionally biased region" description="Acidic residues" evidence="6">
    <location>
        <begin position="35"/>
        <end position="46"/>
    </location>
</feature>
<feature type="chain" id="PRO_5041481016" evidence="5">
    <location>
        <begin position="32"/>
        <end position="495"/>
    </location>
</feature>
<evidence type="ECO:0000256" key="3">
    <source>
        <dbReference type="ARBA" id="ARBA00022827"/>
    </source>
</evidence>
<comment type="caution">
    <text evidence="8">The sequence shown here is derived from an EMBL/GenBank/DDBJ whole genome shotgun (WGS) entry which is preliminary data.</text>
</comment>
<name>A0AA46AJP4_9CLOT</name>
<evidence type="ECO:0000256" key="2">
    <source>
        <dbReference type="ARBA" id="ARBA00022630"/>
    </source>
</evidence>
<keyword evidence="2 5" id="KW-0285">Flavoprotein</keyword>
<protein>
    <submittedName>
        <fullName evidence="8">Fumarate reductase flavoprotein subunit</fullName>
    </submittedName>
</protein>
<proteinExistence type="inferred from homology"/>
<dbReference type="GO" id="GO:0010181">
    <property type="term" value="F:FMN binding"/>
    <property type="evidence" value="ECO:0007669"/>
    <property type="project" value="InterPro"/>
</dbReference>
<feature type="domain" description="FAD-dependent oxidoreductase 2 FAD-binding" evidence="7">
    <location>
        <begin position="58"/>
        <end position="479"/>
    </location>
</feature>
<comment type="cofactor">
    <cofactor evidence="1">
        <name>FAD</name>
        <dbReference type="ChEBI" id="CHEBI:57692"/>
    </cofactor>
</comment>
<dbReference type="EMBL" id="FXUF01000009">
    <property type="protein sequence ID" value="SMP61962.1"/>
    <property type="molecule type" value="Genomic_DNA"/>
</dbReference>
<evidence type="ECO:0000256" key="1">
    <source>
        <dbReference type="ARBA" id="ARBA00001974"/>
    </source>
</evidence>
<dbReference type="GO" id="GO:0033765">
    <property type="term" value="F:steroid dehydrogenase activity, acting on the CH-CH group of donors"/>
    <property type="evidence" value="ECO:0007669"/>
    <property type="project" value="UniProtKB-ARBA"/>
</dbReference>
<dbReference type="InterPro" id="IPR050315">
    <property type="entry name" value="FAD-oxidoreductase_2"/>
</dbReference>
<keyword evidence="9" id="KW-1185">Reference proteome</keyword>
<dbReference type="Pfam" id="PF00890">
    <property type="entry name" value="FAD_binding_2"/>
    <property type="match status" value="1"/>
</dbReference>
<sequence>MLKKQRKGMSFLLAILLMMTLLSGCGGSQPAAPEAPEEPTEVEAPAETEAGSADLTTDVVIIGAGGAGLAAAIEAHDAGKEVIVVEQMPIIGGNTLRATGGLNAAGTSSQEAAGIEDDADTHYEDTMKGGYELNDPALVRILADEAGPAVEWLIELGADLSDVGRLGGSSNNRSHRPTGGAPVGAHLVEVLRTSVENRGIEIKINTKAVEIMKEGNAVTGIIVEDNKGDTYQISANSVIVATGGFGANGDMFADYDAALTGFGSTNHPGADGVAILMAQAAGAALIDMEQIQTHPTVVPENGYMITEAVRGNGAILINRNGERFTNEIGTRDVVSEAMLAQEGATGFLFFDEGIRESLSAIEGYIRQGFVVEAESLEEMAELMDMDAAVLTATLETYNAAVASGNDEAFGRDDMPRSLETAGYYLIEVGPAVHHTMGGIHISPQAEVLDESGSPIPGFFAAGEVTGGVHGGNRLGGNALADLMVFGRIAGKSAAK</sequence>
<dbReference type="Gene3D" id="3.90.700.10">
    <property type="entry name" value="Succinate dehydrogenase/fumarate reductase flavoprotein, catalytic domain"/>
    <property type="match status" value="1"/>
</dbReference>
<keyword evidence="4 5" id="KW-0560">Oxidoreductase</keyword>
<evidence type="ECO:0000313" key="8">
    <source>
        <dbReference type="EMBL" id="SMP61962.1"/>
    </source>
</evidence>
<gene>
    <name evidence="8" type="ORF">SAMN06296020_109129</name>
</gene>
<accession>A0AA46AJP4</accession>
<dbReference type="NCBIfam" id="TIGR01813">
    <property type="entry name" value="flavo_cyto_c"/>
    <property type="match status" value="1"/>
</dbReference>
<evidence type="ECO:0000256" key="4">
    <source>
        <dbReference type="ARBA" id="ARBA00023002"/>
    </source>
</evidence>
<dbReference type="PRINTS" id="PR00368">
    <property type="entry name" value="FADPNR"/>
</dbReference>
<evidence type="ECO:0000259" key="7">
    <source>
        <dbReference type="Pfam" id="PF00890"/>
    </source>
</evidence>
<dbReference type="InterPro" id="IPR036188">
    <property type="entry name" value="FAD/NAD-bd_sf"/>
</dbReference>
<keyword evidence="5" id="KW-0732">Signal</keyword>
<keyword evidence="3 5" id="KW-0274">FAD</keyword>